<dbReference type="EMBL" id="AB501289">
    <property type="protein sequence ID" value="BAJ17647.1"/>
    <property type="molecule type" value="Genomic_DNA"/>
</dbReference>
<dbReference type="AlphaFoldDB" id="E1CBX6"/>
<dbReference type="GO" id="GO:0004497">
    <property type="term" value="F:monooxygenase activity"/>
    <property type="evidence" value="ECO:0007669"/>
    <property type="project" value="UniProtKB-KW"/>
</dbReference>
<dbReference type="Pfam" id="PF02406">
    <property type="entry name" value="MmoB_DmpM"/>
    <property type="match status" value="1"/>
</dbReference>
<comment type="similarity">
    <text evidence="1">Belongs to the TmoD/XamoD family.</text>
</comment>
<dbReference type="Gene3D" id="3.90.56.10">
    <property type="entry name" value="Monooxygenase component MmoB/DmpM"/>
    <property type="match status" value="1"/>
</dbReference>
<dbReference type="InterPro" id="IPR003454">
    <property type="entry name" value="MOase_MmoB_DmpM"/>
</dbReference>
<keyword evidence="2" id="KW-0503">Monooxygenase</keyword>
<dbReference type="InterPro" id="IPR054955">
    <property type="entry name" value="MethMoxRegMmoB"/>
</dbReference>
<dbReference type="RefSeq" id="WP_019865960.1">
    <property type="nucleotide sequence ID" value="NZ_JBAQYL010000009.1"/>
</dbReference>
<gene>
    <name evidence="2" type="primary">mmoB</name>
</gene>
<protein>
    <submittedName>
        <fullName evidence="2">Soluble methane monooxygenase regulatory protein B</fullName>
    </submittedName>
</protein>
<dbReference type="SUPFAM" id="SSF56029">
    <property type="entry name" value="Monooxygenase (hydroxylase) regulatory protein"/>
    <property type="match status" value="1"/>
</dbReference>
<dbReference type="NCBIfam" id="NF045804">
    <property type="entry name" value="MethMoxRegMmoB"/>
    <property type="match status" value="1"/>
</dbReference>
<accession>E1CBX6</accession>
<sequence>MTTSSNAYGAGIMAKTGKAFADEYFSEENQTVHESNEVVLVLKKSDEINSVVHEILLGDRKADNPTLIVEDRAGYWWLKATGKIEIDCTEVSELLGKHFSVYDLLVDVSSTIGRAYTLGETFTITSELMGLDVKLQDLQTA</sequence>
<dbReference type="InterPro" id="IPR036889">
    <property type="entry name" value="mOase_MmoB_DmpM_sf"/>
</dbReference>
<organism evidence="2">
    <name type="scientific">Methylovulum miyakonense</name>
    <dbReference type="NCBI Taxonomy" id="645578"/>
    <lineage>
        <taxon>Bacteria</taxon>
        <taxon>Pseudomonadati</taxon>
        <taxon>Pseudomonadota</taxon>
        <taxon>Gammaproteobacteria</taxon>
        <taxon>Methylococcales</taxon>
        <taxon>Methylococcaceae</taxon>
        <taxon>Methylovulum</taxon>
    </lineage>
</organism>
<name>E1CBX6_9GAMM</name>
<evidence type="ECO:0000256" key="1">
    <source>
        <dbReference type="ARBA" id="ARBA00006313"/>
    </source>
</evidence>
<proteinExistence type="inferred from homology"/>
<keyword evidence="2" id="KW-0560">Oxidoreductase</keyword>
<evidence type="ECO:0000313" key="2">
    <source>
        <dbReference type="EMBL" id="BAJ17647.1"/>
    </source>
</evidence>
<reference evidence="2" key="1">
    <citation type="journal article" date="2010" name="FEMS Microbiol. Lett.">
        <title>Soluble and particulate methane monooxygenase gene clusters of the type I methanotroph Methylovulum miyakonense HT12.</title>
        <authorList>
            <person name="Iguchi H."/>
            <person name="Yurimoto H."/>
            <person name="Sakai Y."/>
        </authorList>
    </citation>
    <scope>NUCLEOTIDE SEQUENCE</scope>
    <source>
        <strain evidence="2">HT12</strain>
    </source>
</reference>